<name>A0AAN6UL01_9PEZI</name>
<proteinExistence type="predicted"/>
<reference evidence="2" key="1">
    <citation type="journal article" date="2023" name="Mol. Phylogenet. Evol.">
        <title>Genome-scale phylogeny and comparative genomics of the fungal order Sordariales.</title>
        <authorList>
            <person name="Hensen N."/>
            <person name="Bonometti L."/>
            <person name="Westerberg I."/>
            <person name="Brannstrom I.O."/>
            <person name="Guillou S."/>
            <person name="Cros-Aarteil S."/>
            <person name="Calhoun S."/>
            <person name="Haridas S."/>
            <person name="Kuo A."/>
            <person name="Mondo S."/>
            <person name="Pangilinan J."/>
            <person name="Riley R."/>
            <person name="LaButti K."/>
            <person name="Andreopoulos B."/>
            <person name="Lipzen A."/>
            <person name="Chen C."/>
            <person name="Yan M."/>
            <person name="Daum C."/>
            <person name="Ng V."/>
            <person name="Clum A."/>
            <person name="Steindorff A."/>
            <person name="Ohm R.A."/>
            <person name="Martin F."/>
            <person name="Silar P."/>
            <person name="Natvig D.O."/>
            <person name="Lalanne C."/>
            <person name="Gautier V."/>
            <person name="Ament-Velasquez S.L."/>
            <person name="Kruys A."/>
            <person name="Hutchinson M.I."/>
            <person name="Powell A.J."/>
            <person name="Barry K."/>
            <person name="Miller A.N."/>
            <person name="Grigoriev I.V."/>
            <person name="Debuchy R."/>
            <person name="Gladieux P."/>
            <person name="Hiltunen Thoren M."/>
            <person name="Johannesson H."/>
        </authorList>
    </citation>
    <scope>NUCLEOTIDE SEQUENCE</scope>
    <source>
        <strain evidence="2">CBS 123565</strain>
    </source>
</reference>
<evidence type="ECO:0000313" key="2">
    <source>
        <dbReference type="EMBL" id="KAK4134535.1"/>
    </source>
</evidence>
<sequence length="224" mass="24652">MLPCFDFRRPGGWAACWLEKSSDQQLQLLTIDIFKPSLLTVLHLHACDDSRSSQALDPPLFVVVRHATARITTPIPLPARWPSAGRWFDDESARRQSGKRNFPQAPRRTSGTLPGGSQDLSWQTRRQRPGTYPTQKFCSKKSKPKAQDAANRLGSKCLFASGGCLEIIRNHRAPGSVGHNVRDSAHGPGTSARVFGSCRLTRRVGRKSVIPETMETQNGPASPG</sequence>
<reference evidence="2" key="2">
    <citation type="submission" date="2023-05" db="EMBL/GenBank/DDBJ databases">
        <authorList>
            <consortium name="Lawrence Berkeley National Laboratory"/>
            <person name="Steindorff A."/>
            <person name="Hensen N."/>
            <person name="Bonometti L."/>
            <person name="Westerberg I."/>
            <person name="Brannstrom I.O."/>
            <person name="Guillou S."/>
            <person name="Cros-Aarteil S."/>
            <person name="Calhoun S."/>
            <person name="Haridas S."/>
            <person name="Kuo A."/>
            <person name="Mondo S."/>
            <person name="Pangilinan J."/>
            <person name="Riley R."/>
            <person name="Labutti K."/>
            <person name="Andreopoulos B."/>
            <person name="Lipzen A."/>
            <person name="Chen C."/>
            <person name="Yanf M."/>
            <person name="Daum C."/>
            <person name="Ng V."/>
            <person name="Clum A."/>
            <person name="Ohm R."/>
            <person name="Martin F."/>
            <person name="Silar P."/>
            <person name="Natvig D."/>
            <person name="Lalanne C."/>
            <person name="Gautier V."/>
            <person name="Ament-Velasquez S.L."/>
            <person name="Kruys A."/>
            <person name="Hutchinson M.I."/>
            <person name="Powell A.J."/>
            <person name="Barry K."/>
            <person name="Miller A.N."/>
            <person name="Grigoriev I.V."/>
            <person name="Debuchy R."/>
            <person name="Gladieux P."/>
            <person name="Thoren M.H."/>
            <person name="Johannesson H."/>
        </authorList>
    </citation>
    <scope>NUCLEOTIDE SEQUENCE</scope>
    <source>
        <strain evidence="2">CBS 123565</strain>
    </source>
</reference>
<organism evidence="2 3">
    <name type="scientific">Trichocladium antarcticum</name>
    <dbReference type="NCBI Taxonomy" id="1450529"/>
    <lineage>
        <taxon>Eukaryota</taxon>
        <taxon>Fungi</taxon>
        <taxon>Dikarya</taxon>
        <taxon>Ascomycota</taxon>
        <taxon>Pezizomycotina</taxon>
        <taxon>Sordariomycetes</taxon>
        <taxon>Sordariomycetidae</taxon>
        <taxon>Sordariales</taxon>
        <taxon>Chaetomiaceae</taxon>
        <taxon>Trichocladium</taxon>
    </lineage>
</organism>
<gene>
    <name evidence="2" type="ORF">BT67DRAFT_296894</name>
</gene>
<feature type="region of interest" description="Disordered" evidence="1">
    <location>
        <begin position="91"/>
        <end position="143"/>
    </location>
</feature>
<protein>
    <submittedName>
        <fullName evidence="2">Uncharacterized protein</fullName>
    </submittedName>
</protein>
<dbReference type="AlphaFoldDB" id="A0AAN6UL01"/>
<keyword evidence="3" id="KW-1185">Reference proteome</keyword>
<evidence type="ECO:0000256" key="1">
    <source>
        <dbReference type="SAM" id="MobiDB-lite"/>
    </source>
</evidence>
<dbReference type="Proteomes" id="UP001304895">
    <property type="component" value="Unassembled WGS sequence"/>
</dbReference>
<accession>A0AAN6UL01</accession>
<dbReference type="EMBL" id="MU853408">
    <property type="protein sequence ID" value="KAK4134535.1"/>
    <property type="molecule type" value="Genomic_DNA"/>
</dbReference>
<evidence type="ECO:0000313" key="3">
    <source>
        <dbReference type="Proteomes" id="UP001304895"/>
    </source>
</evidence>
<comment type="caution">
    <text evidence="2">The sequence shown here is derived from an EMBL/GenBank/DDBJ whole genome shotgun (WGS) entry which is preliminary data.</text>
</comment>